<keyword evidence="3" id="KW-1185">Reference proteome</keyword>
<reference evidence="3" key="1">
    <citation type="submission" date="2018-03" db="EMBL/GenBank/DDBJ databases">
        <title>Gramella fulva sp. nov., isolated from a dry surface of tidal flat.</title>
        <authorList>
            <person name="Hwang S.H."/>
            <person name="Hwang W.M."/>
            <person name="Kang K."/>
            <person name="Ahn T.-Y."/>
        </authorList>
    </citation>
    <scope>NUCLEOTIDE SEQUENCE [LARGE SCALE GENOMIC DNA]</scope>
    <source>
        <strain evidence="3">SH35</strain>
    </source>
</reference>
<accession>A0A2R3Z5E4</accession>
<sequence length="86" mass="10029">MNNGKRKPISLHKRILIFDNKELTDLLIAIKWIGNTGSHLGDLETIDILEAYKLLEFALNRLYANPEKEIKKITKDINKRKGTRKR</sequence>
<dbReference type="Pfam" id="PF13643">
    <property type="entry name" value="DUF4145"/>
    <property type="match status" value="1"/>
</dbReference>
<protein>
    <recommendedName>
        <fullName evidence="1">DUF4145 domain-containing protein</fullName>
    </recommendedName>
</protein>
<feature type="domain" description="DUF4145" evidence="1">
    <location>
        <begin position="5"/>
        <end position="56"/>
    </location>
</feature>
<name>A0A2R3Z5E4_9FLAO</name>
<evidence type="ECO:0000313" key="2">
    <source>
        <dbReference type="EMBL" id="AVR45432.1"/>
    </source>
</evidence>
<dbReference type="Proteomes" id="UP000241507">
    <property type="component" value="Chromosome"/>
</dbReference>
<dbReference type="AlphaFoldDB" id="A0A2R3Z5E4"/>
<evidence type="ECO:0000259" key="1">
    <source>
        <dbReference type="Pfam" id="PF13643"/>
    </source>
</evidence>
<dbReference type="EMBL" id="CP028136">
    <property type="protein sequence ID" value="AVR45432.1"/>
    <property type="molecule type" value="Genomic_DNA"/>
</dbReference>
<evidence type="ECO:0000313" key="3">
    <source>
        <dbReference type="Proteomes" id="UP000241507"/>
    </source>
</evidence>
<organism evidence="2 3">
    <name type="scientific">Christiangramia fulva</name>
    <dbReference type="NCBI Taxonomy" id="2126553"/>
    <lineage>
        <taxon>Bacteria</taxon>
        <taxon>Pseudomonadati</taxon>
        <taxon>Bacteroidota</taxon>
        <taxon>Flavobacteriia</taxon>
        <taxon>Flavobacteriales</taxon>
        <taxon>Flavobacteriaceae</taxon>
        <taxon>Christiangramia</taxon>
    </lineage>
</organism>
<proteinExistence type="predicted"/>
<dbReference type="InterPro" id="IPR025285">
    <property type="entry name" value="DUF4145"/>
</dbReference>
<dbReference type="OrthoDB" id="4558460at2"/>
<dbReference type="KEGG" id="grs:C7S20_09200"/>
<gene>
    <name evidence="2" type="ORF">C7S20_09200</name>
</gene>